<dbReference type="RefSeq" id="WP_230869240.1">
    <property type="nucleotide sequence ID" value="NZ_CP046640.1"/>
</dbReference>
<dbReference type="KEGG" id="ifn:GM661_06280"/>
<dbReference type="Pfam" id="PF13175">
    <property type="entry name" value="AAA_15"/>
    <property type="match status" value="1"/>
</dbReference>
<dbReference type="PANTHER" id="PTHR41259:SF1">
    <property type="entry name" value="DOUBLE-STRAND BREAK REPAIR RAD50 ATPASE, PUTATIVE-RELATED"/>
    <property type="match status" value="1"/>
</dbReference>
<feature type="coiled-coil region" evidence="1">
    <location>
        <begin position="449"/>
        <end position="505"/>
    </location>
</feature>
<dbReference type="Gene3D" id="3.40.50.300">
    <property type="entry name" value="P-loop containing nucleotide triphosphate hydrolases"/>
    <property type="match status" value="2"/>
</dbReference>
<evidence type="ECO:0000256" key="1">
    <source>
        <dbReference type="SAM" id="Coils"/>
    </source>
</evidence>
<keyword evidence="1" id="KW-0175">Coiled coil</keyword>
<dbReference type="Proteomes" id="UP000665020">
    <property type="component" value="Chromosome"/>
</dbReference>
<evidence type="ECO:0000313" key="4">
    <source>
        <dbReference type="Proteomes" id="UP000665020"/>
    </source>
</evidence>
<dbReference type="SUPFAM" id="SSF52540">
    <property type="entry name" value="P-loop containing nucleoside triphosphate hydrolases"/>
    <property type="match status" value="2"/>
</dbReference>
<dbReference type="EMBL" id="CP046640">
    <property type="protein sequence ID" value="QTL97618.1"/>
    <property type="molecule type" value="Genomic_DNA"/>
</dbReference>
<dbReference type="InterPro" id="IPR041685">
    <property type="entry name" value="AAA_GajA/Old/RecF-like"/>
</dbReference>
<feature type="coiled-coil region" evidence="1">
    <location>
        <begin position="305"/>
        <end position="368"/>
    </location>
</feature>
<sequence length="809" mass="93550">MRLSSFKTDVFAGISKRQVEFDKGLNVIIGPNEAGKSTLIEAIYATIFQEARLRMNLGVDKDFKARFMPYPTGEYINGILEFIIDGEKYKLKKEWGKEHSTVLELPDGQILKNSDRIKRKLKDLFVFGRASYGNIVFARQRDVKQAVERIIGNDDIVHTVSSFLRKAVMELDGISVEHLRSRLGEEIDNLVKRWDLNNDRPDNPNRDINNPYKVGYGEIYEAYINKVSIERKMKKALEMEEQLAGLSRELQALEEERQGLKTEIEQMAEIENDVVKRASLEPEIKRLKEKTGTLKRLNREWPVRADELVRKKEELNNLDKSLKELSREKSRAREKARLNESRSILEKINRLKKEMQEKYQERQEIKQITIEDIKEMESYQDIIKRNKAAMEAGTLLGVINSACDQVILTRGLAEQEEIEAGVEFKADGYLHLVIEGIVDVEIKSGEIDFDSLRREYQLAQSKFDKLLSNLGVESINEARRKREDYNRLTSELNNLNQQIKGLLDGRKYEDLQEEAGKLNEMEFVRDEGTVEKELDRVNKERSKLLAEIKSLEDRINSWQEEYGDVDKLFELMVSIGTELKAIKGQLTGLAELPDQYDTAEGFNSSLTRLRKKKEELDDRFTSKREELRDIMAAMPEESYEELLVSRQDYRKRFDRLQKKARDLIKIRAVLHRKLAEMDNNSFDPLVDLFSRYLSILTAGNYQIGDVNNNFQLKIVNEKNSSLPVDINLLSFGTYDGVALAFRLALLEQLFKDREGFIILDDCLVNLDPARKKEAVTLINKFAEKYQVIFTTCNPDTADSLGGRVIEFTA</sequence>
<organism evidence="3 4">
    <name type="scientific">Iocasia fonsfrigidae</name>
    <dbReference type="NCBI Taxonomy" id="2682810"/>
    <lineage>
        <taxon>Bacteria</taxon>
        <taxon>Bacillati</taxon>
        <taxon>Bacillota</taxon>
        <taxon>Clostridia</taxon>
        <taxon>Halanaerobiales</taxon>
        <taxon>Halanaerobiaceae</taxon>
        <taxon>Iocasia</taxon>
    </lineage>
</organism>
<dbReference type="AlphaFoldDB" id="A0A8A7KDD6"/>
<name>A0A8A7KDD6_9FIRM</name>
<evidence type="ECO:0000259" key="2">
    <source>
        <dbReference type="Pfam" id="PF13175"/>
    </source>
</evidence>
<feature type="coiled-coil region" evidence="1">
    <location>
        <begin position="599"/>
        <end position="666"/>
    </location>
</feature>
<proteinExistence type="predicted"/>
<feature type="coiled-coil region" evidence="1">
    <location>
        <begin position="534"/>
        <end position="568"/>
    </location>
</feature>
<evidence type="ECO:0000313" key="3">
    <source>
        <dbReference type="EMBL" id="QTL97618.1"/>
    </source>
</evidence>
<feature type="domain" description="Endonuclease GajA/Old nuclease/RecF-like AAA" evidence="2">
    <location>
        <begin position="1"/>
        <end position="383"/>
    </location>
</feature>
<reference evidence="3" key="1">
    <citation type="submission" date="2019-12" db="EMBL/GenBank/DDBJ databases">
        <authorList>
            <person name="zhang j."/>
            <person name="sun C.M."/>
        </authorList>
    </citation>
    <scope>NUCLEOTIDE SEQUENCE</scope>
    <source>
        <strain evidence="3">NS-1</strain>
    </source>
</reference>
<dbReference type="PANTHER" id="PTHR41259">
    <property type="entry name" value="DOUBLE-STRAND BREAK REPAIR RAD50 ATPASE, PUTATIVE-RELATED"/>
    <property type="match status" value="1"/>
</dbReference>
<dbReference type="InterPro" id="IPR027417">
    <property type="entry name" value="P-loop_NTPase"/>
</dbReference>
<gene>
    <name evidence="3" type="ORF">GM661_06280</name>
</gene>
<feature type="coiled-coil region" evidence="1">
    <location>
        <begin position="229"/>
        <end position="273"/>
    </location>
</feature>
<accession>A0A8A7KDD6</accession>
<keyword evidence="4" id="KW-1185">Reference proteome</keyword>
<protein>
    <submittedName>
        <fullName evidence="3">AAA family ATPase</fullName>
    </submittedName>
</protein>
<dbReference type="GO" id="GO:0006302">
    <property type="term" value="P:double-strand break repair"/>
    <property type="evidence" value="ECO:0007669"/>
    <property type="project" value="InterPro"/>
</dbReference>
<dbReference type="GO" id="GO:0016887">
    <property type="term" value="F:ATP hydrolysis activity"/>
    <property type="evidence" value="ECO:0007669"/>
    <property type="project" value="InterPro"/>
</dbReference>